<dbReference type="OrthoDB" id="5786063at2"/>
<evidence type="ECO:0000313" key="2">
    <source>
        <dbReference type="EMBL" id="OKB67791.1"/>
    </source>
</evidence>
<evidence type="ECO:0000259" key="1">
    <source>
        <dbReference type="Pfam" id="PF00857"/>
    </source>
</evidence>
<dbReference type="RefSeq" id="WP_073529496.1">
    <property type="nucleotide sequence ID" value="NZ_MJAO01000004.1"/>
</dbReference>
<dbReference type="EMBL" id="MJAO01000004">
    <property type="protein sequence ID" value="OKB67791.1"/>
    <property type="molecule type" value="Genomic_DNA"/>
</dbReference>
<dbReference type="InterPro" id="IPR053152">
    <property type="entry name" value="Hydrolase_YcaC-like"/>
</dbReference>
<reference evidence="2 3" key="1">
    <citation type="submission" date="2016-09" db="EMBL/GenBank/DDBJ databases">
        <title>Serratia marcescens MSU-97 and epiphytic antimycotic-producing bacteria.</title>
        <authorList>
            <person name="Matilla M.A."/>
        </authorList>
    </citation>
    <scope>NUCLEOTIDE SEQUENCE [LARGE SCALE GENOMIC DNA]</scope>
    <source>
        <strain evidence="2 3">MSU-97</strain>
    </source>
</reference>
<evidence type="ECO:0000313" key="3">
    <source>
        <dbReference type="Proteomes" id="UP000185770"/>
    </source>
</evidence>
<accession>A0A1Q4P3R6</accession>
<comment type="caution">
    <text evidence="2">The sequence shown here is derived from an EMBL/GenBank/DDBJ whole genome shotgun (WGS) entry which is preliminary data.</text>
</comment>
<dbReference type="Gene3D" id="3.40.50.850">
    <property type="entry name" value="Isochorismatase-like"/>
    <property type="match status" value="1"/>
</dbReference>
<name>A0A1Q4P3R6_SERMA</name>
<dbReference type="PANTHER" id="PTHR43559">
    <property type="entry name" value="HYDROLASE YCAC-RELATED"/>
    <property type="match status" value="1"/>
</dbReference>
<sequence length="191" mass="20630">MHHNVYTARNSALLLIDHQTGTISWTHSHDVADIKKNTVLLAKIALATELPLILTSSLEEQAQGPLIPELQAVAPEAFANRIKRSGIVNAMHDPNFNTAVKNTGRKKVIVAGITTEVCVVFPVLQLLDEGYEVQVVTDASASFTKTGDDAALRRIEQAGGVITSTPQIVSELAIDWTTNKGKMLAQLLNPT</sequence>
<dbReference type="AlphaFoldDB" id="A0A1Q4P3R6"/>
<dbReference type="InterPro" id="IPR036380">
    <property type="entry name" value="Isochorismatase-like_sf"/>
</dbReference>
<dbReference type="PANTHER" id="PTHR43559:SF3">
    <property type="entry name" value="HYDROLASE YCAC-RELATED"/>
    <property type="match status" value="1"/>
</dbReference>
<proteinExistence type="predicted"/>
<organism evidence="2 3">
    <name type="scientific">Serratia marcescens</name>
    <dbReference type="NCBI Taxonomy" id="615"/>
    <lineage>
        <taxon>Bacteria</taxon>
        <taxon>Pseudomonadati</taxon>
        <taxon>Pseudomonadota</taxon>
        <taxon>Gammaproteobacteria</taxon>
        <taxon>Enterobacterales</taxon>
        <taxon>Yersiniaceae</taxon>
        <taxon>Serratia</taxon>
    </lineage>
</organism>
<gene>
    <name evidence="2" type="ORF">BHU62_04940</name>
</gene>
<dbReference type="Proteomes" id="UP000185770">
    <property type="component" value="Unassembled WGS sequence"/>
</dbReference>
<dbReference type="SUPFAM" id="SSF52499">
    <property type="entry name" value="Isochorismatase-like hydrolases"/>
    <property type="match status" value="1"/>
</dbReference>
<dbReference type="Pfam" id="PF00857">
    <property type="entry name" value="Isochorismatase"/>
    <property type="match status" value="1"/>
</dbReference>
<feature type="domain" description="Isochorismatase-like" evidence="1">
    <location>
        <begin position="11"/>
        <end position="166"/>
    </location>
</feature>
<dbReference type="InterPro" id="IPR000868">
    <property type="entry name" value="Isochorismatase-like_dom"/>
</dbReference>
<protein>
    <submittedName>
        <fullName evidence="2">Isochorismatase</fullName>
    </submittedName>
</protein>